<keyword evidence="1" id="KW-0808">Transferase</keyword>
<organism evidence="1 2">
    <name type="scientific">Sulfitobacter geojensis</name>
    <dbReference type="NCBI Taxonomy" id="1342299"/>
    <lineage>
        <taxon>Bacteria</taxon>
        <taxon>Pseudomonadati</taxon>
        <taxon>Pseudomonadota</taxon>
        <taxon>Alphaproteobacteria</taxon>
        <taxon>Rhodobacterales</taxon>
        <taxon>Roseobacteraceae</taxon>
        <taxon>Sulfitobacter</taxon>
    </lineage>
</organism>
<dbReference type="PANTHER" id="PTHR43861:SF1">
    <property type="entry name" value="TRANS-ACONITATE 2-METHYLTRANSFERASE"/>
    <property type="match status" value="1"/>
</dbReference>
<dbReference type="CDD" id="cd02440">
    <property type="entry name" value="AdoMet_MTases"/>
    <property type="match status" value="1"/>
</dbReference>
<reference evidence="1 2" key="1">
    <citation type="submission" date="2021-01" db="EMBL/GenBank/DDBJ databases">
        <title>Diatom-associated Roseobacters Show Island Model of Population Structure.</title>
        <authorList>
            <person name="Qu L."/>
            <person name="Feng X."/>
            <person name="Chen Y."/>
            <person name="Li L."/>
            <person name="Wang X."/>
            <person name="Hu Z."/>
            <person name="Wang H."/>
            <person name="Luo H."/>
        </authorList>
    </citation>
    <scope>NUCLEOTIDE SEQUENCE [LARGE SCALE GENOMIC DNA]</scope>
    <source>
        <strain evidence="1 2">TR60-84</strain>
    </source>
</reference>
<accession>A0AAE2W128</accession>
<dbReference type="Proteomes" id="UP000732193">
    <property type="component" value="Unassembled WGS sequence"/>
</dbReference>
<evidence type="ECO:0000313" key="1">
    <source>
        <dbReference type="EMBL" id="MBM1715338.1"/>
    </source>
</evidence>
<keyword evidence="2" id="KW-1185">Reference proteome</keyword>
<comment type="caution">
    <text evidence="1">The sequence shown here is derived from an EMBL/GenBank/DDBJ whole genome shotgun (WGS) entry which is preliminary data.</text>
</comment>
<dbReference type="AlphaFoldDB" id="A0AAE2W128"/>
<dbReference type="Pfam" id="PF13489">
    <property type="entry name" value="Methyltransf_23"/>
    <property type="match status" value="1"/>
</dbReference>
<proteinExistence type="predicted"/>
<dbReference type="Gene3D" id="3.40.50.150">
    <property type="entry name" value="Vaccinia Virus protein VP39"/>
    <property type="match status" value="1"/>
</dbReference>
<evidence type="ECO:0000313" key="2">
    <source>
        <dbReference type="Proteomes" id="UP000732193"/>
    </source>
</evidence>
<dbReference type="GO" id="GO:0008168">
    <property type="term" value="F:methyltransferase activity"/>
    <property type="evidence" value="ECO:0007669"/>
    <property type="project" value="UniProtKB-KW"/>
</dbReference>
<dbReference type="EMBL" id="JAFBRM010000005">
    <property type="protein sequence ID" value="MBM1715338.1"/>
    <property type="molecule type" value="Genomic_DNA"/>
</dbReference>
<dbReference type="PANTHER" id="PTHR43861">
    <property type="entry name" value="TRANS-ACONITATE 2-METHYLTRANSFERASE-RELATED"/>
    <property type="match status" value="1"/>
</dbReference>
<dbReference type="GO" id="GO:0032259">
    <property type="term" value="P:methylation"/>
    <property type="evidence" value="ECO:0007669"/>
    <property type="project" value="UniProtKB-KW"/>
</dbReference>
<sequence length="197" mass="20872">MSDDETLKTYAAKADTYADLVSASVEKDVMLPAFLAALPATSHVLDLGCGPGHFAAAIAANGHRVTATDAVQEMVDLASKHDGVTARLARFDQISGSGIYDGIWANFSLLHAARDDMPTHLAALHRALKPQGLFHIALKSGTGSKRDGLGRLYTYYTEEELTELLMQAGFTVTGTDRGSDTGLDGVRADWIAVAAHG</sequence>
<dbReference type="RefSeq" id="WP_203243153.1">
    <property type="nucleotide sequence ID" value="NZ_JAFBRH010000005.1"/>
</dbReference>
<dbReference type="InterPro" id="IPR029063">
    <property type="entry name" value="SAM-dependent_MTases_sf"/>
</dbReference>
<protein>
    <submittedName>
        <fullName evidence="1">Class I SAM-dependent methyltransferase</fullName>
    </submittedName>
</protein>
<name>A0AAE2W128_9RHOB</name>
<keyword evidence="1" id="KW-0489">Methyltransferase</keyword>
<gene>
    <name evidence="1" type="ORF">JQV55_17350</name>
</gene>
<dbReference type="SUPFAM" id="SSF53335">
    <property type="entry name" value="S-adenosyl-L-methionine-dependent methyltransferases"/>
    <property type="match status" value="1"/>
</dbReference>